<proteinExistence type="predicted"/>
<reference evidence="2" key="1">
    <citation type="submission" date="2021-03" db="EMBL/GenBank/DDBJ databases">
        <title>Genomic Encyclopedia of Type Strains, Phase IV (KMG-IV): sequencing the most valuable type-strain genomes for metagenomic binning, comparative biology and taxonomic classification.</title>
        <authorList>
            <person name="Goeker M."/>
        </authorList>
    </citation>
    <scope>NUCLEOTIDE SEQUENCE</scope>
    <source>
        <strain evidence="2">DSM 23564</strain>
    </source>
</reference>
<keyword evidence="3" id="KW-1185">Reference proteome</keyword>
<feature type="domain" description="DUF7124" evidence="1">
    <location>
        <begin position="14"/>
        <end position="123"/>
    </location>
</feature>
<dbReference type="OrthoDB" id="221805at2157"/>
<dbReference type="Proteomes" id="UP000823588">
    <property type="component" value="Unassembled WGS sequence"/>
</dbReference>
<evidence type="ECO:0000313" key="2">
    <source>
        <dbReference type="EMBL" id="MBP1922917.1"/>
    </source>
</evidence>
<dbReference type="AlphaFoldDB" id="A0A8T4GGR2"/>
<name>A0A8T4GGR2_9EURY</name>
<dbReference type="EMBL" id="JAGGKQ010000013">
    <property type="protein sequence ID" value="MBP1922917.1"/>
    <property type="molecule type" value="Genomic_DNA"/>
</dbReference>
<organism evidence="2 3">
    <name type="scientific">Halorubrum alkaliphilum</name>
    <dbReference type="NCBI Taxonomy" id="261290"/>
    <lineage>
        <taxon>Archaea</taxon>
        <taxon>Methanobacteriati</taxon>
        <taxon>Methanobacteriota</taxon>
        <taxon>Stenosarchaea group</taxon>
        <taxon>Halobacteria</taxon>
        <taxon>Halobacteriales</taxon>
        <taxon>Haloferacaceae</taxon>
        <taxon>Halorubrum</taxon>
    </lineage>
</organism>
<evidence type="ECO:0000313" key="3">
    <source>
        <dbReference type="Proteomes" id="UP000823588"/>
    </source>
</evidence>
<comment type="caution">
    <text evidence="2">The sequence shown here is derived from an EMBL/GenBank/DDBJ whole genome shotgun (WGS) entry which is preliminary data.</text>
</comment>
<gene>
    <name evidence="2" type="ORF">J2751_001933</name>
</gene>
<dbReference type="RefSeq" id="WP_209485512.1">
    <property type="nucleotide sequence ID" value="NZ_JAGGKQ010000013.1"/>
</dbReference>
<dbReference type="InterPro" id="IPR055548">
    <property type="entry name" value="DUF7124"/>
</dbReference>
<protein>
    <recommendedName>
        <fullName evidence="1">DUF7124 domain-containing protein</fullName>
    </recommendedName>
</protein>
<sequence>MTARQSSEDRKGELTLLFTLSAARTLADPAGAFEDARRWSRYVGVIANDTDAVDEFVRRHGIENDFELREWDKWGTTEAIREATGTPRHVFVGTSREDRRLADATEWEFRTVADAAEKAGWELGEPGRRHESGGIIDRIRGVLKAWAR</sequence>
<accession>A0A8T4GGR2</accession>
<dbReference type="Pfam" id="PF23439">
    <property type="entry name" value="DUF7124"/>
    <property type="match status" value="1"/>
</dbReference>
<evidence type="ECO:0000259" key="1">
    <source>
        <dbReference type="Pfam" id="PF23439"/>
    </source>
</evidence>